<organism evidence="10 11">
    <name type="scientific">Rathayibacter toxicus</name>
    <dbReference type="NCBI Taxonomy" id="145458"/>
    <lineage>
        <taxon>Bacteria</taxon>
        <taxon>Bacillati</taxon>
        <taxon>Actinomycetota</taxon>
        <taxon>Actinomycetes</taxon>
        <taxon>Micrococcales</taxon>
        <taxon>Microbacteriaceae</taxon>
        <taxon>Rathayibacter</taxon>
    </lineage>
</organism>
<comment type="similarity">
    <text evidence="8">Belongs to the binding-protein-dependent transport system permease family.</text>
</comment>
<evidence type="ECO:0000256" key="2">
    <source>
        <dbReference type="ARBA" id="ARBA00022448"/>
    </source>
</evidence>
<comment type="subcellular location">
    <subcellularLocation>
        <location evidence="1">Cell inner membrane</location>
        <topology evidence="1">Multi-pass membrane protein</topology>
    </subcellularLocation>
    <subcellularLocation>
        <location evidence="8">Cell membrane</location>
        <topology evidence="8">Multi-pass membrane protein</topology>
    </subcellularLocation>
</comment>
<dbReference type="GO" id="GO:0005886">
    <property type="term" value="C:plasma membrane"/>
    <property type="evidence" value="ECO:0007669"/>
    <property type="project" value="UniProtKB-SubCell"/>
</dbReference>
<evidence type="ECO:0000256" key="6">
    <source>
        <dbReference type="ARBA" id="ARBA00022989"/>
    </source>
</evidence>
<reference evidence="10 11" key="1">
    <citation type="submission" date="2018-02" db="EMBL/GenBank/DDBJ databases">
        <title>Bacteriophage NCPPB3778 and a type I-E CRISPR drive the evolution of the US Biological Select Agent, Rathayibacter toxicus.</title>
        <authorList>
            <person name="Davis E.W.II."/>
            <person name="Tabima J.F."/>
            <person name="Weisberg A.J."/>
            <person name="Lopes L.D."/>
            <person name="Wiseman M.S."/>
            <person name="Wiseman M.S."/>
            <person name="Pupko T."/>
            <person name="Belcher M.S."/>
            <person name="Sechler A.J."/>
            <person name="Tancos M.A."/>
            <person name="Schroeder B.K."/>
            <person name="Murray T.D."/>
            <person name="Luster D.G."/>
            <person name="Schneider W.L."/>
            <person name="Rogers E."/>
            <person name="Andreote F.D."/>
            <person name="Grunwald N.J."/>
            <person name="Putnam M.L."/>
            <person name="Chang J.H."/>
        </authorList>
    </citation>
    <scope>NUCLEOTIDE SEQUENCE [LARGE SCALE GENOMIC DNA]</scope>
    <source>
        <strain evidence="10 11">FH99</strain>
    </source>
</reference>
<dbReference type="PANTHER" id="PTHR43357">
    <property type="entry name" value="INNER MEMBRANE ABC TRANSPORTER PERMEASE PROTEIN YDCV"/>
    <property type="match status" value="1"/>
</dbReference>
<feature type="transmembrane region" description="Helical" evidence="8">
    <location>
        <begin position="98"/>
        <end position="122"/>
    </location>
</feature>
<dbReference type="InterPro" id="IPR000515">
    <property type="entry name" value="MetI-like"/>
</dbReference>
<keyword evidence="2 8" id="KW-0813">Transport</keyword>
<proteinExistence type="inferred from homology"/>
<dbReference type="InterPro" id="IPR035906">
    <property type="entry name" value="MetI-like_sf"/>
</dbReference>
<evidence type="ECO:0000256" key="4">
    <source>
        <dbReference type="ARBA" id="ARBA00022519"/>
    </source>
</evidence>
<evidence type="ECO:0000256" key="3">
    <source>
        <dbReference type="ARBA" id="ARBA00022475"/>
    </source>
</evidence>
<feature type="domain" description="ABC transmembrane type-1" evidence="9">
    <location>
        <begin position="60"/>
        <end position="247"/>
    </location>
</feature>
<name>A0A2S5Y695_9MICO</name>
<sequence>MSGRVVSRVILVLTGIIFAVPLIAMVEFTLRGAHGADLSHWVAVFDPARERGYRALFQGIGNSVILAMVTALIVLVLLVPTMLLVEIRVPRLRRPLELVCLLPLTVPAIVFVVGLAPVYAVVTRCVGSAPWTLAFAYGVLVLPYAYRAVSADLAGMDVVTLSEAARSLGAGWGVVLVRVILPNLRRGLVAAALITVAVVLGEYTIASLLSRTTLQTGLVQVSKSDAYIAVIFSLLSLVFAFVLLVVIGRLARLGLPLGEHTRSKGSS</sequence>
<evidence type="ECO:0000256" key="5">
    <source>
        <dbReference type="ARBA" id="ARBA00022692"/>
    </source>
</evidence>
<evidence type="ECO:0000256" key="8">
    <source>
        <dbReference type="RuleBase" id="RU363032"/>
    </source>
</evidence>
<feature type="transmembrane region" description="Helical" evidence="8">
    <location>
        <begin position="9"/>
        <end position="30"/>
    </location>
</feature>
<gene>
    <name evidence="10" type="ORF">C5C51_08180</name>
</gene>
<dbReference type="SUPFAM" id="SSF161098">
    <property type="entry name" value="MetI-like"/>
    <property type="match status" value="1"/>
</dbReference>
<feature type="transmembrane region" description="Helical" evidence="8">
    <location>
        <begin position="128"/>
        <end position="146"/>
    </location>
</feature>
<keyword evidence="5 8" id="KW-0812">Transmembrane</keyword>
<evidence type="ECO:0000313" key="11">
    <source>
        <dbReference type="Proteomes" id="UP000237966"/>
    </source>
</evidence>
<dbReference type="GO" id="GO:0055085">
    <property type="term" value="P:transmembrane transport"/>
    <property type="evidence" value="ECO:0007669"/>
    <property type="project" value="InterPro"/>
</dbReference>
<dbReference type="EMBL" id="PSWU01000012">
    <property type="protein sequence ID" value="PPI14530.1"/>
    <property type="molecule type" value="Genomic_DNA"/>
</dbReference>
<accession>A0A2S5Y695</accession>
<evidence type="ECO:0000256" key="7">
    <source>
        <dbReference type="ARBA" id="ARBA00023136"/>
    </source>
</evidence>
<evidence type="ECO:0000313" key="10">
    <source>
        <dbReference type="EMBL" id="PPI14530.1"/>
    </source>
</evidence>
<dbReference type="AlphaFoldDB" id="A0A2S5Y695"/>
<protein>
    <submittedName>
        <fullName evidence="10">ABC transporter permease</fullName>
    </submittedName>
</protein>
<comment type="caution">
    <text evidence="10">The sequence shown here is derived from an EMBL/GenBank/DDBJ whole genome shotgun (WGS) entry which is preliminary data.</text>
</comment>
<dbReference type="Proteomes" id="UP000237966">
    <property type="component" value="Unassembled WGS sequence"/>
</dbReference>
<dbReference type="PROSITE" id="PS50928">
    <property type="entry name" value="ABC_TM1"/>
    <property type="match status" value="1"/>
</dbReference>
<keyword evidence="4" id="KW-0997">Cell inner membrane</keyword>
<dbReference type="Gene3D" id="1.10.3720.10">
    <property type="entry name" value="MetI-like"/>
    <property type="match status" value="1"/>
</dbReference>
<evidence type="ECO:0000259" key="9">
    <source>
        <dbReference type="PROSITE" id="PS50928"/>
    </source>
</evidence>
<keyword evidence="6 8" id="KW-1133">Transmembrane helix</keyword>
<evidence type="ECO:0000256" key="1">
    <source>
        <dbReference type="ARBA" id="ARBA00004429"/>
    </source>
</evidence>
<feature type="transmembrane region" description="Helical" evidence="8">
    <location>
        <begin position="188"/>
        <end position="206"/>
    </location>
</feature>
<dbReference type="CDD" id="cd06261">
    <property type="entry name" value="TM_PBP2"/>
    <property type="match status" value="1"/>
</dbReference>
<feature type="transmembrane region" description="Helical" evidence="8">
    <location>
        <begin position="226"/>
        <end position="247"/>
    </location>
</feature>
<dbReference type="PANTHER" id="PTHR43357:SF4">
    <property type="entry name" value="INNER MEMBRANE ABC TRANSPORTER PERMEASE PROTEIN YDCV"/>
    <property type="match status" value="1"/>
</dbReference>
<dbReference type="OrthoDB" id="5622164at2"/>
<keyword evidence="3" id="KW-1003">Cell membrane</keyword>
<keyword evidence="7 8" id="KW-0472">Membrane</keyword>
<dbReference type="Pfam" id="PF00528">
    <property type="entry name" value="BPD_transp_1"/>
    <property type="match status" value="1"/>
</dbReference>
<feature type="transmembrane region" description="Helical" evidence="8">
    <location>
        <begin position="64"/>
        <end position="86"/>
    </location>
</feature>